<dbReference type="InterPro" id="IPR018699">
    <property type="entry name" value="DUF2203"/>
</dbReference>
<dbReference type="Pfam" id="PF09969">
    <property type="entry name" value="DUF2203"/>
    <property type="match status" value="1"/>
</dbReference>
<dbReference type="PIRSF" id="PIRSF016498">
    <property type="entry name" value="UCP016498"/>
    <property type="match status" value="1"/>
</dbReference>
<reference evidence="1 2" key="1">
    <citation type="submission" date="2019-07" db="EMBL/GenBank/DDBJ databases">
        <title>Whole genome shotgun sequence of Aneurinibacillus danicus NBRC 102444.</title>
        <authorList>
            <person name="Hosoyama A."/>
            <person name="Uohara A."/>
            <person name="Ohji S."/>
            <person name="Ichikawa N."/>
        </authorList>
    </citation>
    <scope>NUCLEOTIDE SEQUENCE [LARGE SCALE GENOMIC DNA]</scope>
    <source>
        <strain evidence="1 2">NBRC 102444</strain>
    </source>
</reference>
<dbReference type="Proteomes" id="UP000321157">
    <property type="component" value="Unassembled WGS sequence"/>
</dbReference>
<protein>
    <recommendedName>
        <fullName evidence="3">Cell division protein DivIVA</fullName>
    </recommendedName>
</protein>
<sequence>MQKHFFTVKEANELLPAIRREIEMLQNIRNEFRQKYLELTTYKKRQEQQAVTDTQDEYIFKMEGSLEFLEIQAQMHVNNIQSQGAQLKEIDPGLVDFPAVINGEEVLLCWREGEEKITHYHGLYDGFAGRKKLD</sequence>
<evidence type="ECO:0000313" key="2">
    <source>
        <dbReference type="Proteomes" id="UP000321157"/>
    </source>
</evidence>
<name>A0A511V9W2_9BACL</name>
<keyword evidence="2" id="KW-1185">Reference proteome</keyword>
<gene>
    <name evidence="1" type="ORF">ADA01nite_18330</name>
</gene>
<dbReference type="AlphaFoldDB" id="A0A511V9W2"/>
<proteinExistence type="predicted"/>
<dbReference type="RefSeq" id="WP_146809647.1">
    <property type="nucleotide sequence ID" value="NZ_BJXX01000077.1"/>
</dbReference>
<dbReference type="EMBL" id="BJXX01000077">
    <property type="protein sequence ID" value="GEN34373.1"/>
    <property type="molecule type" value="Genomic_DNA"/>
</dbReference>
<organism evidence="1 2">
    <name type="scientific">Aneurinibacillus danicus</name>
    <dbReference type="NCBI Taxonomy" id="267746"/>
    <lineage>
        <taxon>Bacteria</taxon>
        <taxon>Bacillati</taxon>
        <taxon>Bacillota</taxon>
        <taxon>Bacilli</taxon>
        <taxon>Bacillales</taxon>
        <taxon>Paenibacillaceae</taxon>
        <taxon>Aneurinibacillus group</taxon>
        <taxon>Aneurinibacillus</taxon>
    </lineage>
</organism>
<comment type="caution">
    <text evidence="1">The sequence shown here is derived from an EMBL/GenBank/DDBJ whole genome shotgun (WGS) entry which is preliminary data.</text>
</comment>
<evidence type="ECO:0000313" key="1">
    <source>
        <dbReference type="EMBL" id="GEN34373.1"/>
    </source>
</evidence>
<accession>A0A511V9W2</accession>
<dbReference type="OrthoDB" id="9802910at2"/>
<evidence type="ECO:0008006" key="3">
    <source>
        <dbReference type="Google" id="ProtNLM"/>
    </source>
</evidence>